<evidence type="ECO:0000256" key="2">
    <source>
        <dbReference type="ARBA" id="ARBA00002790"/>
    </source>
</evidence>
<keyword evidence="4 12" id="KW-0285">Flavoprotein</keyword>
<dbReference type="GO" id="GO:0017150">
    <property type="term" value="F:tRNA dihydrouridine synthase activity"/>
    <property type="evidence" value="ECO:0007669"/>
    <property type="project" value="InterPro"/>
</dbReference>
<feature type="binding site" evidence="14">
    <location>
        <position position="77"/>
    </location>
    <ligand>
        <name>FMN</name>
        <dbReference type="ChEBI" id="CHEBI:58210"/>
    </ligand>
</feature>
<comment type="similarity">
    <text evidence="12">Belongs to the dus family.</text>
</comment>
<sequence length="377" mass="40149">MRIGPIELASPVVLAPMAGVTNVAFRKLCRELEQSLVGTVSGLYVCEMVTARALVERHPVTMHMTTFAPGESPRSLQLYSVDPATTYAAVKMIAEEDLADHVDMNFGCPVPKVTRRGGGAALPFKRRLFGQIVAAAVRATAGTDIPVTVKFRVGIDDEHHTHLDAGRIAEAEGAAAVALHARTAAQRYSGAADWEQIAALKEQVRTIPVLGNGDIFDASDALTMMATTGCDGVVIGRGCLGRPWLFAELSAAFTGSPPPAAPTLGDVAEIIRRHGVLLAEHFGEDKGMRDIRKHIGWYLHGFPAGSELRRALALVRTLDELDALLSRLDVTVPFPETASGPRGRQGSPARVALPDGWLDDRDDCTVPAGADVMHSGG</sequence>
<keyword evidence="8" id="KW-0694">RNA-binding</keyword>
<evidence type="ECO:0000256" key="10">
    <source>
        <dbReference type="ARBA" id="ARBA00048205"/>
    </source>
</evidence>
<evidence type="ECO:0000313" key="16">
    <source>
        <dbReference type="EMBL" id="SRX93536.1"/>
    </source>
</evidence>
<dbReference type="InterPro" id="IPR024036">
    <property type="entry name" value="tRNA-dHydroUridine_Synthase_C"/>
</dbReference>
<comment type="catalytic activity">
    <reaction evidence="11">
        <text>a 5,6-dihydrouridine in tRNA + NAD(+) = a uridine in tRNA + NADH + H(+)</text>
        <dbReference type="Rhea" id="RHEA:54452"/>
        <dbReference type="Rhea" id="RHEA-COMP:13339"/>
        <dbReference type="Rhea" id="RHEA-COMP:13887"/>
        <dbReference type="ChEBI" id="CHEBI:15378"/>
        <dbReference type="ChEBI" id="CHEBI:57540"/>
        <dbReference type="ChEBI" id="CHEBI:57945"/>
        <dbReference type="ChEBI" id="CHEBI:65315"/>
        <dbReference type="ChEBI" id="CHEBI:74443"/>
    </reaction>
</comment>
<dbReference type="NCBIfam" id="TIGR00737">
    <property type="entry name" value="nifR3_yhdG"/>
    <property type="match status" value="1"/>
</dbReference>
<feature type="binding site" evidence="14">
    <location>
        <position position="180"/>
    </location>
    <ligand>
        <name>FMN</name>
        <dbReference type="ChEBI" id="CHEBI:58210"/>
    </ligand>
</feature>
<dbReference type="PIRSF" id="PIRSF006621">
    <property type="entry name" value="Dus"/>
    <property type="match status" value="1"/>
</dbReference>
<dbReference type="PROSITE" id="PS01136">
    <property type="entry name" value="UPF0034"/>
    <property type="match status" value="1"/>
</dbReference>
<dbReference type="RefSeq" id="WP_069395807.1">
    <property type="nucleotide sequence ID" value="NZ_JACKUN010000040.1"/>
</dbReference>
<evidence type="ECO:0000256" key="13">
    <source>
        <dbReference type="PIRSR" id="PIRSR006621-1"/>
    </source>
</evidence>
<dbReference type="EMBL" id="UEGW01000001">
    <property type="protein sequence ID" value="SRX93536.1"/>
    <property type="molecule type" value="Genomic_DNA"/>
</dbReference>
<dbReference type="Gene3D" id="1.10.1200.80">
    <property type="entry name" value="Putative flavin oxidoreducatase, domain 2"/>
    <property type="match status" value="1"/>
</dbReference>
<evidence type="ECO:0000256" key="3">
    <source>
        <dbReference type="ARBA" id="ARBA00022555"/>
    </source>
</evidence>
<comment type="function">
    <text evidence="2 12">Catalyzes the synthesis of 5,6-dihydrouridine (D), a modified base found in the D-loop of most tRNAs, via the reduction of the C5-C6 double bond in target uridines.</text>
</comment>
<evidence type="ECO:0000256" key="11">
    <source>
        <dbReference type="ARBA" id="ARBA00048802"/>
    </source>
</evidence>
<dbReference type="Pfam" id="PF01207">
    <property type="entry name" value="Dus"/>
    <property type="match status" value="1"/>
</dbReference>
<organism evidence="16 17">
    <name type="scientific">Mycobacterium shimoidei</name>
    <dbReference type="NCBI Taxonomy" id="29313"/>
    <lineage>
        <taxon>Bacteria</taxon>
        <taxon>Bacillati</taxon>
        <taxon>Actinomycetota</taxon>
        <taxon>Actinomycetes</taxon>
        <taxon>Mycobacteriales</taxon>
        <taxon>Mycobacteriaceae</taxon>
        <taxon>Mycobacterium</taxon>
    </lineage>
</organism>
<evidence type="ECO:0000256" key="12">
    <source>
        <dbReference type="PIRNR" id="PIRNR006621"/>
    </source>
</evidence>
<keyword evidence="9 12" id="KW-0560">Oxidoreductase</keyword>
<evidence type="ECO:0000313" key="17">
    <source>
        <dbReference type="Proteomes" id="UP000252015"/>
    </source>
</evidence>
<comment type="catalytic activity">
    <reaction evidence="10">
        <text>a 5,6-dihydrouridine in tRNA + NADP(+) = a uridine in tRNA + NADPH + H(+)</text>
        <dbReference type="Rhea" id="RHEA:23624"/>
        <dbReference type="Rhea" id="RHEA-COMP:13339"/>
        <dbReference type="Rhea" id="RHEA-COMP:13887"/>
        <dbReference type="ChEBI" id="CHEBI:15378"/>
        <dbReference type="ChEBI" id="CHEBI:57783"/>
        <dbReference type="ChEBI" id="CHEBI:58349"/>
        <dbReference type="ChEBI" id="CHEBI:65315"/>
        <dbReference type="ChEBI" id="CHEBI:74443"/>
    </reaction>
</comment>
<accession>A0A1E3TGJ8</accession>
<dbReference type="GO" id="GO:0050660">
    <property type="term" value="F:flavin adenine dinucleotide binding"/>
    <property type="evidence" value="ECO:0007669"/>
    <property type="project" value="InterPro"/>
</dbReference>
<feature type="binding site" evidence="14">
    <location>
        <begin position="16"/>
        <end position="18"/>
    </location>
    <ligand>
        <name>FMN</name>
        <dbReference type="ChEBI" id="CHEBI:58210"/>
    </ligand>
</feature>
<proteinExistence type="inferred from homology"/>
<evidence type="ECO:0000256" key="7">
    <source>
        <dbReference type="ARBA" id="ARBA00022857"/>
    </source>
</evidence>
<keyword evidence="14" id="KW-0547">Nucleotide-binding</keyword>
<dbReference type="GO" id="GO:0000049">
    <property type="term" value="F:tRNA binding"/>
    <property type="evidence" value="ECO:0007669"/>
    <property type="project" value="UniProtKB-KW"/>
</dbReference>
<feature type="binding site" evidence="14">
    <location>
        <position position="150"/>
    </location>
    <ligand>
        <name>FMN</name>
        <dbReference type="ChEBI" id="CHEBI:58210"/>
    </ligand>
</feature>
<keyword evidence="17" id="KW-1185">Reference proteome</keyword>
<dbReference type="InterPro" id="IPR035587">
    <property type="entry name" value="DUS-like_FMN-bd"/>
</dbReference>
<dbReference type="Proteomes" id="UP000252015">
    <property type="component" value="Unassembled WGS sequence"/>
</dbReference>
<dbReference type="InterPro" id="IPR018517">
    <property type="entry name" value="tRNA_hU_synthase_CS"/>
</dbReference>
<dbReference type="CDD" id="cd02801">
    <property type="entry name" value="DUS_like_FMN"/>
    <property type="match status" value="1"/>
</dbReference>
<feature type="domain" description="DUS-like FMN-binding" evidence="15">
    <location>
        <begin position="14"/>
        <end position="325"/>
    </location>
</feature>
<dbReference type="PANTHER" id="PTHR45846:SF1">
    <property type="entry name" value="TRNA-DIHYDROURIDINE(47) SYNTHASE [NAD(P)(+)]-LIKE"/>
    <property type="match status" value="1"/>
</dbReference>
<dbReference type="InterPro" id="IPR013785">
    <property type="entry name" value="Aldolase_TIM"/>
</dbReference>
<gene>
    <name evidence="16" type="ORF">MSP7336_01774</name>
</gene>
<dbReference type="OrthoDB" id="9764501at2"/>
<evidence type="ECO:0000256" key="8">
    <source>
        <dbReference type="ARBA" id="ARBA00022884"/>
    </source>
</evidence>
<dbReference type="EC" id="1.3.1.-" evidence="12"/>
<reference evidence="16 17" key="1">
    <citation type="submission" date="2018-05" db="EMBL/GenBank/DDBJ databases">
        <authorList>
            <consortium name="IHU Genomes"/>
        </authorList>
    </citation>
    <scope>NUCLEOTIDE SEQUENCE [LARGE SCALE GENOMIC DNA]</scope>
    <source>
        <strain evidence="16 17">P7336</strain>
    </source>
</reference>
<evidence type="ECO:0000259" key="15">
    <source>
        <dbReference type="Pfam" id="PF01207"/>
    </source>
</evidence>
<dbReference type="Gene3D" id="3.20.20.70">
    <property type="entry name" value="Aldolase class I"/>
    <property type="match status" value="1"/>
</dbReference>
<name>A0A1E3TGJ8_MYCSH</name>
<keyword evidence="6 12" id="KW-0819">tRNA processing</keyword>
<evidence type="ECO:0000256" key="9">
    <source>
        <dbReference type="ARBA" id="ARBA00023002"/>
    </source>
</evidence>
<keyword evidence="7" id="KW-0521">NADP</keyword>
<dbReference type="PANTHER" id="PTHR45846">
    <property type="entry name" value="TRNA-DIHYDROURIDINE(47) SYNTHASE [NAD(P)(+)]-LIKE"/>
    <property type="match status" value="1"/>
</dbReference>
<evidence type="ECO:0000256" key="6">
    <source>
        <dbReference type="ARBA" id="ARBA00022694"/>
    </source>
</evidence>
<keyword evidence="3" id="KW-0820">tRNA-binding</keyword>
<evidence type="ECO:0000256" key="4">
    <source>
        <dbReference type="ARBA" id="ARBA00022630"/>
    </source>
</evidence>
<dbReference type="InterPro" id="IPR004652">
    <property type="entry name" value="DusB-like"/>
</dbReference>
<keyword evidence="5 12" id="KW-0288">FMN</keyword>
<feature type="binding site" evidence="14">
    <location>
        <begin position="236"/>
        <end position="237"/>
    </location>
    <ligand>
        <name>FMN</name>
        <dbReference type="ChEBI" id="CHEBI:58210"/>
    </ligand>
</feature>
<feature type="active site" description="Proton donor" evidence="13">
    <location>
        <position position="108"/>
    </location>
</feature>
<dbReference type="STRING" id="29313.BHQ16_09515"/>
<dbReference type="FunFam" id="3.20.20.70:FF:000099">
    <property type="entry name" value="tRNA-dihydrouridine synthase"/>
    <property type="match status" value="1"/>
</dbReference>
<dbReference type="FunFam" id="1.10.1200.80:FF:000003">
    <property type="entry name" value="tRNA-dihydrouridine synthase"/>
    <property type="match status" value="1"/>
</dbReference>
<dbReference type="InterPro" id="IPR001269">
    <property type="entry name" value="DUS_fam"/>
</dbReference>
<comment type="cofactor">
    <cofactor evidence="1 12 14">
        <name>FMN</name>
        <dbReference type="ChEBI" id="CHEBI:58210"/>
    </cofactor>
</comment>
<evidence type="ECO:0000256" key="5">
    <source>
        <dbReference type="ARBA" id="ARBA00022643"/>
    </source>
</evidence>
<protein>
    <recommendedName>
        <fullName evidence="12">tRNA-dihydrouridine synthase</fullName>
        <ecNumber evidence="12">1.3.1.-</ecNumber>
    </recommendedName>
</protein>
<evidence type="ECO:0000256" key="1">
    <source>
        <dbReference type="ARBA" id="ARBA00001917"/>
    </source>
</evidence>
<dbReference type="SUPFAM" id="SSF51395">
    <property type="entry name" value="FMN-linked oxidoreductases"/>
    <property type="match status" value="1"/>
</dbReference>
<dbReference type="AlphaFoldDB" id="A0A1E3TGJ8"/>
<evidence type="ECO:0000256" key="14">
    <source>
        <dbReference type="PIRSR" id="PIRSR006621-2"/>
    </source>
</evidence>